<feature type="transmembrane region" description="Helical" evidence="1">
    <location>
        <begin position="99"/>
        <end position="116"/>
    </location>
</feature>
<keyword evidence="1" id="KW-0472">Membrane</keyword>
<sequence>MSSPWLQSATPIAPPSSANPRVRFLAYTGLVTGAWSGLICLLIYGLGRLLGVPFLVVTRSVDPLGQIPWLAPLLVPIAFAVLGALAASLLRGRSHAGRITFWIGTVLALGSAVGPLTQPADVLWSTRVWLVVMHVVTWFLVVPQVARVVSDSEPGASVDRDD</sequence>
<name>A0A6J7E1M9_9ZZZZ</name>
<evidence type="ECO:0000313" key="2">
    <source>
        <dbReference type="EMBL" id="CAB4876796.1"/>
    </source>
</evidence>
<dbReference type="Pfam" id="PF19545">
    <property type="entry name" value="DUF6069"/>
    <property type="match status" value="1"/>
</dbReference>
<gene>
    <name evidence="2" type="ORF">UFOPK3402_00999</name>
</gene>
<feature type="transmembrane region" description="Helical" evidence="1">
    <location>
        <begin position="24"/>
        <end position="47"/>
    </location>
</feature>
<reference evidence="2" key="1">
    <citation type="submission" date="2020-05" db="EMBL/GenBank/DDBJ databases">
        <authorList>
            <person name="Chiriac C."/>
            <person name="Salcher M."/>
            <person name="Ghai R."/>
            <person name="Kavagutti S V."/>
        </authorList>
    </citation>
    <scope>NUCLEOTIDE SEQUENCE</scope>
</reference>
<feature type="transmembrane region" description="Helical" evidence="1">
    <location>
        <begin position="122"/>
        <end position="142"/>
    </location>
</feature>
<feature type="transmembrane region" description="Helical" evidence="1">
    <location>
        <begin position="67"/>
        <end position="87"/>
    </location>
</feature>
<evidence type="ECO:0000256" key="1">
    <source>
        <dbReference type="SAM" id="Phobius"/>
    </source>
</evidence>
<keyword evidence="1" id="KW-1133">Transmembrane helix</keyword>
<organism evidence="2">
    <name type="scientific">freshwater metagenome</name>
    <dbReference type="NCBI Taxonomy" id="449393"/>
    <lineage>
        <taxon>unclassified sequences</taxon>
        <taxon>metagenomes</taxon>
        <taxon>ecological metagenomes</taxon>
    </lineage>
</organism>
<dbReference type="InterPro" id="IPR045713">
    <property type="entry name" value="DUF6069"/>
</dbReference>
<dbReference type="AlphaFoldDB" id="A0A6J7E1M9"/>
<keyword evidence="1" id="KW-0812">Transmembrane</keyword>
<accession>A0A6J7E1M9</accession>
<dbReference type="EMBL" id="CAFBLS010000112">
    <property type="protein sequence ID" value="CAB4876796.1"/>
    <property type="molecule type" value="Genomic_DNA"/>
</dbReference>
<protein>
    <submittedName>
        <fullName evidence="2">Unannotated protein</fullName>
    </submittedName>
</protein>
<proteinExistence type="predicted"/>